<keyword evidence="4 5" id="KW-0408">Iron</keyword>
<evidence type="ECO:0000313" key="10">
    <source>
        <dbReference type="Proteomes" id="UP000274756"/>
    </source>
</evidence>
<dbReference type="GO" id="GO:0004322">
    <property type="term" value="F:ferroxidase activity"/>
    <property type="evidence" value="ECO:0007669"/>
    <property type="project" value="UniProtKB-EC"/>
</dbReference>
<evidence type="ECO:0000256" key="3">
    <source>
        <dbReference type="ARBA" id="ARBA00022723"/>
    </source>
</evidence>
<dbReference type="GO" id="GO:0005737">
    <property type="term" value="C:cytoplasm"/>
    <property type="evidence" value="ECO:0007669"/>
    <property type="project" value="TreeGrafter"/>
</dbReference>
<dbReference type="InterPro" id="IPR001519">
    <property type="entry name" value="Ferritin"/>
</dbReference>
<dbReference type="Proteomes" id="UP000274756">
    <property type="component" value="Unassembled WGS sequence"/>
</dbReference>
<reference evidence="8 10" key="2">
    <citation type="submission" date="2018-11" db="EMBL/GenBank/DDBJ databases">
        <authorList>
            <consortium name="Pathogen Informatics"/>
        </authorList>
    </citation>
    <scope>NUCLEOTIDE SEQUENCE [LARGE SCALE GENOMIC DNA]</scope>
</reference>
<dbReference type="Pfam" id="PF00210">
    <property type="entry name" value="Ferritin"/>
    <property type="match status" value="1"/>
</dbReference>
<dbReference type="Proteomes" id="UP000038040">
    <property type="component" value="Unplaced"/>
</dbReference>
<keyword evidence="3 5" id="KW-0479">Metal-binding</keyword>
<sequence>MSNGSSLSLIRQNFSDEAESALNYQINFELYASYVYLSMANYFDRADVALKNIAKWMFKQSEEERHHACTLMEYQNTRGGRVIFSDIPKPEKNDWGSALDAFRCALAIERTNNENLLNLHRVAESKNDFQMTDFIEDKFLREQVESIEEIGGFITNLERVGTGMGEYVFDKEHFE</sequence>
<evidence type="ECO:0000256" key="1">
    <source>
        <dbReference type="ARBA" id="ARBA00007513"/>
    </source>
</evidence>
<dbReference type="PROSITE" id="PS50905">
    <property type="entry name" value="FERRITIN_LIKE"/>
    <property type="match status" value="1"/>
</dbReference>
<evidence type="ECO:0000256" key="2">
    <source>
        <dbReference type="ARBA" id="ARBA00022434"/>
    </source>
</evidence>
<evidence type="ECO:0000313" key="11">
    <source>
        <dbReference type="WBParaSite" id="DME_0000355601-mRNA-1"/>
    </source>
</evidence>
<evidence type="ECO:0000313" key="9">
    <source>
        <dbReference type="Proteomes" id="UP000038040"/>
    </source>
</evidence>
<dbReference type="PANTHER" id="PTHR11431">
    <property type="entry name" value="FERRITIN"/>
    <property type="match status" value="1"/>
</dbReference>
<keyword evidence="10" id="KW-1185">Reference proteome</keyword>
<feature type="binding site" evidence="5">
    <location>
        <position position="109"/>
    </location>
    <ligand>
        <name>Fe cation</name>
        <dbReference type="ChEBI" id="CHEBI:24875"/>
        <label>1</label>
    </ligand>
</feature>
<keyword evidence="2 6" id="KW-0409">Iron storage</keyword>
<organism evidence="9 11">
    <name type="scientific">Dracunculus medinensis</name>
    <name type="common">Guinea worm</name>
    <dbReference type="NCBI Taxonomy" id="318479"/>
    <lineage>
        <taxon>Eukaryota</taxon>
        <taxon>Metazoa</taxon>
        <taxon>Ecdysozoa</taxon>
        <taxon>Nematoda</taxon>
        <taxon>Chromadorea</taxon>
        <taxon>Rhabditida</taxon>
        <taxon>Spirurina</taxon>
        <taxon>Dracunculoidea</taxon>
        <taxon>Dracunculidae</taxon>
        <taxon>Dracunculus</taxon>
    </lineage>
</organism>
<dbReference type="GO" id="GO:0006826">
    <property type="term" value="P:iron ion transport"/>
    <property type="evidence" value="ECO:0007669"/>
    <property type="project" value="InterPro"/>
</dbReference>
<evidence type="ECO:0000256" key="6">
    <source>
        <dbReference type="RuleBase" id="RU361145"/>
    </source>
</evidence>
<dbReference type="FunFam" id="1.20.1260.10:FF:000002">
    <property type="entry name" value="Ferritin, mitochondrial"/>
    <property type="match status" value="1"/>
</dbReference>
<dbReference type="GO" id="GO:0008199">
    <property type="term" value="F:ferric iron binding"/>
    <property type="evidence" value="ECO:0007669"/>
    <property type="project" value="InterPro"/>
</dbReference>
<feature type="domain" description="Ferritin-like diiron" evidence="7">
    <location>
        <begin position="12"/>
        <end position="161"/>
    </location>
</feature>
<dbReference type="PANTHER" id="PTHR11431:SF75">
    <property type="entry name" value="FERRITIN"/>
    <property type="match status" value="1"/>
</dbReference>
<comment type="catalytic activity">
    <reaction evidence="6">
        <text>4 Fe(2+) + O2 + 4 H(+) = 4 Fe(3+) + 2 H2O</text>
        <dbReference type="Rhea" id="RHEA:11148"/>
        <dbReference type="ChEBI" id="CHEBI:15377"/>
        <dbReference type="ChEBI" id="CHEBI:15378"/>
        <dbReference type="ChEBI" id="CHEBI:15379"/>
        <dbReference type="ChEBI" id="CHEBI:29033"/>
        <dbReference type="ChEBI" id="CHEBI:29034"/>
        <dbReference type="EC" id="1.16.3.1"/>
    </reaction>
</comment>
<dbReference type="Gene3D" id="1.20.1260.10">
    <property type="match status" value="1"/>
</dbReference>
<evidence type="ECO:0000256" key="4">
    <source>
        <dbReference type="ARBA" id="ARBA00023004"/>
    </source>
</evidence>
<dbReference type="EC" id="1.16.3.1" evidence="6"/>
<dbReference type="PROSITE" id="PS00204">
    <property type="entry name" value="FERRITIN_2"/>
    <property type="match status" value="1"/>
</dbReference>
<dbReference type="InterPro" id="IPR014034">
    <property type="entry name" value="Ferritin_CS"/>
</dbReference>
<dbReference type="InterPro" id="IPR008331">
    <property type="entry name" value="Ferritin_DPS_dom"/>
</dbReference>
<feature type="binding site" evidence="5">
    <location>
        <position position="143"/>
    </location>
    <ligand>
        <name>Fe cation</name>
        <dbReference type="ChEBI" id="CHEBI:24875"/>
        <label>1</label>
    </ligand>
</feature>
<accession>A0A0N4U915</accession>
<evidence type="ECO:0000256" key="5">
    <source>
        <dbReference type="PIRSR" id="PIRSR601519-1"/>
    </source>
</evidence>
<name>A0A0N4U915_DRAME</name>
<dbReference type="GO" id="GO:0008198">
    <property type="term" value="F:ferrous iron binding"/>
    <property type="evidence" value="ECO:0007669"/>
    <property type="project" value="TreeGrafter"/>
</dbReference>
<dbReference type="InterPro" id="IPR009040">
    <property type="entry name" value="Ferritin-like_diiron"/>
</dbReference>
<keyword evidence="6" id="KW-0560">Oxidoreductase</keyword>
<gene>
    <name evidence="8" type="ORF">DME_LOCUS7561</name>
</gene>
<dbReference type="AlphaFoldDB" id="A0A0N4U915"/>
<protein>
    <recommendedName>
        <fullName evidence="6">Ferritin</fullName>
        <ecNumber evidence="6">1.16.3.1</ecNumber>
    </recommendedName>
</protein>
<dbReference type="STRING" id="318479.A0A0N4U915"/>
<dbReference type="EMBL" id="UYYG01001161">
    <property type="protein sequence ID" value="VDN57588.1"/>
    <property type="molecule type" value="Genomic_DNA"/>
</dbReference>
<dbReference type="SUPFAM" id="SSF47240">
    <property type="entry name" value="Ferritin-like"/>
    <property type="match status" value="1"/>
</dbReference>
<dbReference type="OrthoDB" id="186462at2759"/>
<feature type="binding site" evidence="5">
    <location>
        <position position="64"/>
    </location>
    <ligand>
        <name>Fe cation</name>
        <dbReference type="ChEBI" id="CHEBI:24875"/>
        <label>1</label>
    </ligand>
</feature>
<feature type="binding site" evidence="5">
    <location>
        <position position="67"/>
    </location>
    <ligand>
        <name>Fe cation</name>
        <dbReference type="ChEBI" id="CHEBI:24875"/>
        <label>1</label>
    </ligand>
</feature>
<evidence type="ECO:0000313" key="8">
    <source>
        <dbReference type="EMBL" id="VDN57588.1"/>
    </source>
</evidence>
<feature type="binding site" evidence="5">
    <location>
        <position position="29"/>
    </location>
    <ligand>
        <name>Fe cation</name>
        <dbReference type="ChEBI" id="CHEBI:24875"/>
        <label>1</label>
    </ligand>
</feature>
<proteinExistence type="inferred from homology"/>
<comment type="function">
    <text evidence="6">Stores iron in a soluble, non-toxic, readily available form. Important for iron homeostasis. Iron is taken up in the ferrous form and deposited as ferric hydroxides after oxidation.</text>
</comment>
<comment type="similarity">
    <text evidence="1 6">Belongs to the ferritin family.</text>
</comment>
<dbReference type="GO" id="GO:0006879">
    <property type="term" value="P:intracellular iron ion homeostasis"/>
    <property type="evidence" value="ECO:0007669"/>
    <property type="project" value="UniProtKB-KW"/>
</dbReference>
<dbReference type="WBParaSite" id="DME_0000355601-mRNA-1">
    <property type="protein sequence ID" value="DME_0000355601-mRNA-1"/>
    <property type="gene ID" value="DME_0000355601"/>
</dbReference>
<dbReference type="InterPro" id="IPR012347">
    <property type="entry name" value="Ferritin-like"/>
</dbReference>
<dbReference type="InterPro" id="IPR009078">
    <property type="entry name" value="Ferritin-like_SF"/>
</dbReference>
<reference evidence="11" key="1">
    <citation type="submission" date="2017-02" db="UniProtKB">
        <authorList>
            <consortium name="WormBaseParasite"/>
        </authorList>
    </citation>
    <scope>IDENTIFICATION</scope>
</reference>
<dbReference type="CDD" id="cd01056">
    <property type="entry name" value="Euk_Ferritin"/>
    <property type="match status" value="1"/>
</dbReference>
<evidence type="ECO:0000259" key="7">
    <source>
        <dbReference type="PROSITE" id="PS50905"/>
    </source>
</evidence>